<comment type="function">
    <text evidence="10">Mitochondrial membrane ATP synthase (F(1)F(0) ATP synthase or Complex V) produces ATP from ADP in the presence of a proton gradient across the membrane which is generated by electron transport complexes of the respiratory chain. F-type ATPases consist of two structural domains, F(1) - containing the extramembraneous catalytic core, and F(0) - containing the membrane proton channel, linked together by a central stalk and a peripheral stalk. During catalysis, ATP synthesis in the catalytic domain of F(1) is coupled via a rotary mechanism of the central stalk subunits to proton translocation.</text>
</comment>
<dbReference type="Pfam" id="PF05873">
    <property type="entry name" value="Mt_ATP-synt_D"/>
    <property type="match status" value="1"/>
</dbReference>
<dbReference type="Proteomes" id="UP000324629">
    <property type="component" value="Unassembled WGS sequence"/>
</dbReference>
<keyword evidence="4" id="KW-0138">CF(0)</keyword>
<evidence type="ECO:0000256" key="4">
    <source>
        <dbReference type="ARBA" id="ARBA00022547"/>
    </source>
</evidence>
<name>A0A5J4NH27_9TREM</name>
<dbReference type="AlphaFoldDB" id="A0A5J4NH27"/>
<evidence type="ECO:0000313" key="12">
    <source>
        <dbReference type="Proteomes" id="UP000324629"/>
    </source>
</evidence>
<organism evidence="11 12">
    <name type="scientific">Paragonimus westermani</name>
    <dbReference type="NCBI Taxonomy" id="34504"/>
    <lineage>
        <taxon>Eukaryota</taxon>
        <taxon>Metazoa</taxon>
        <taxon>Spiralia</taxon>
        <taxon>Lophotrochozoa</taxon>
        <taxon>Platyhelminthes</taxon>
        <taxon>Trematoda</taxon>
        <taxon>Digenea</taxon>
        <taxon>Plagiorchiida</taxon>
        <taxon>Troglotremata</taxon>
        <taxon>Troglotrematidae</taxon>
        <taxon>Paragonimus</taxon>
    </lineage>
</organism>
<dbReference type="GO" id="GO:0015986">
    <property type="term" value="P:proton motive force-driven ATP synthesis"/>
    <property type="evidence" value="ECO:0007669"/>
    <property type="project" value="UniProtKB-UniRule"/>
</dbReference>
<comment type="similarity">
    <text evidence="2 10">Belongs to the ATPase d subunit family.</text>
</comment>
<gene>
    <name evidence="11" type="ORF">DEA37_0006270</name>
</gene>
<keyword evidence="12" id="KW-1185">Reference proteome</keyword>
<keyword evidence="8 10" id="KW-0496">Mitochondrion</keyword>
<protein>
    <recommendedName>
        <fullName evidence="10">ATP synthase subunit d, mitochondrial</fullName>
    </recommendedName>
</protein>
<comment type="caution">
    <text evidence="11">The sequence shown here is derived from an EMBL/GenBank/DDBJ whole genome shotgun (WGS) entry which is preliminary data.</text>
</comment>
<dbReference type="InterPro" id="IPR008689">
    <property type="entry name" value="ATP_synth_F0_dsu_mt"/>
</dbReference>
<dbReference type="Gene3D" id="6.10.280.70">
    <property type="match status" value="1"/>
</dbReference>
<evidence type="ECO:0000256" key="3">
    <source>
        <dbReference type="ARBA" id="ARBA00022448"/>
    </source>
</evidence>
<evidence type="ECO:0000256" key="10">
    <source>
        <dbReference type="PIRNR" id="PIRNR005514"/>
    </source>
</evidence>
<dbReference type="GO" id="GO:0015078">
    <property type="term" value="F:proton transmembrane transporter activity"/>
    <property type="evidence" value="ECO:0007669"/>
    <property type="project" value="InterPro"/>
</dbReference>
<evidence type="ECO:0000256" key="7">
    <source>
        <dbReference type="ARBA" id="ARBA00023065"/>
    </source>
</evidence>
<dbReference type="EMBL" id="QNGE01002955">
    <property type="protein sequence ID" value="KAA3674730.1"/>
    <property type="molecule type" value="Genomic_DNA"/>
</dbReference>
<dbReference type="GO" id="GO:0045259">
    <property type="term" value="C:proton-transporting ATP synthase complex"/>
    <property type="evidence" value="ECO:0007669"/>
    <property type="project" value="UniProtKB-KW"/>
</dbReference>
<evidence type="ECO:0000256" key="5">
    <source>
        <dbReference type="ARBA" id="ARBA00022781"/>
    </source>
</evidence>
<evidence type="ECO:0000256" key="1">
    <source>
        <dbReference type="ARBA" id="ARBA00004273"/>
    </source>
</evidence>
<reference evidence="11 12" key="1">
    <citation type="journal article" date="2019" name="Gigascience">
        <title>Whole-genome sequence of the oriental lung fluke Paragonimus westermani.</title>
        <authorList>
            <person name="Oey H."/>
            <person name="Zakrzewski M."/>
            <person name="Narain K."/>
            <person name="Devi K.R."/>
            <person name="Agatsuma T."/>
            <person name="Nawaratna S."/>
            <person name="Gobert G.N."/>
            <person name="Jones M.K."/>
            <person name="Ragan M.A."/>
            <person name="McManus D.P."/>
            <person name="Krause L."/>
        </authorList>
    </citation>
    <scope>NUCLEOTIDE SEQUENCE [LARGE SCALE GENOMIC DNA]</scope>
    <source>
        <strain evidence="11 12">IND2009</strain>
    </source>
</reference>
<dbReference type="SUPFAM" id="SSF161065">
    <property type="entry name" value="ATP synthase D chain-like"/>
    <property type="match status" value="1"/>
</dbReference>
<dbReference type="PIRSF" id="PIRSF005514">
    <property type="entry name" value="ATPase_F0_D_mt"/>
    <property type="match status" value="1"/>
</dbReference>
<evidence type="ECO:0000256" key="9">
    <source>
        <dbReference type="ARBA" id="ARBA00023136"/>
    </source>
</evidence>
<keyword evidence="7 10" id="KW-0406">Ion transport</keyword>
<dbReference type="InterPro" id="IPR036228">
    <property type="entry name" value="ATP_synth_F0_dsu_sf_mt"/>
</dbReference>
<evidence type="ECO:0000256" key="6">
    <source>
        <dbReference type="ARBA" id="ARBA00022792"/>
    </source>
</evidence>
<evidence type="ECO:0000256" key="2">
    <source>
        <dbReference type="ARBA" id="ARBA00006842"/>
    </source>
</evidence>
<keyword evidence="9 10" id="KW-0472">Membrane</keyword>
<keyword evidence="5 10" id="KW-0375">Hydrogen ion transport</keyword>
<dbReference type="GO" id="GO:0005743">
    <property type="term" value="C:mitochondrial inner membrane"/>
    <property type="evidence" value="ECO:0007669"/>
    <property type="project" value="UniProtKB-SubCell"/>
</dbReference>
<proteinExistence type="inferred from homology"/>
<evidence type="ECO:0000313" key="11">
    <source>
        <dbReference type="EMBL" id="KAA3674730.1"/>
    </source>
</evidence>
<accession>A0A5J4NH27</accession>
<keyword evidence="3 10" id="KW-0813">Transport</keyword>
<sequence length="176" mass="20328">MATRRVSRSVVNWVDLYNQCPKHQVDQFRDFKTRTDGLVSRISSLSETLPNINWDNYAHTVPIPGLVEKFKKEYETLKVDYPIDSANVLDKVKAQGEQMLDNAKRHAEICNKMKASALKMKNTIDKLPKLDELIPEITIAYFPLTDLDPFRIGESKPVEEKTILEKVAPKIHWDFN</sequence>
<keyword evidence="6 10" id="KW-0999">Mitochondrion inner membrane</keyword>
<dbReference type="PANTHER" id="PTHR12700">
    <property type="entry name" value="ATP SYNTHASE SUBUNIT D, MITOCHONDRIAL"/>
    <property type="match status" value="1"/>
</dbReference>
<comment type="subcellular location">
    <subcellularLocation>
        <location evidence="1 10">Mitochondrion inner membrane</location>
    </subcellularLocation>
</comment>
<evidence type="ECO:0000256" key="8">
    <source>
        <dbReference type="ARBA" id="ARBA00023128"/>
    </source>
</evidence>